<dbReference type="InterPro" id="IPR035810">
    <property type="entry name" value="PEBP_euk"/>
</dbReference>
<dbReference type="Proteomes" id="UP000662931">
    <property type="component" value="Chromosome 1"/>
</dbReference>
<name>A0A875S2D3_EENNA</name>
<comment type="similarity">
    <text evidence="4">Belongs to the phosphatidylethanolamine-binding protein family. Mitochondrion-specific ribosomal protein mL38 subfamily.</text>
</comment>
<proteinExistence type="inferred from homology"/>
<dbReference type="OrthoDB" id="2153661at2759"/>
<evidence type="ECO:0000313" key="6">
    <source>
        <dbReference type="EMBL" id="QPG73989.1"/>
    </source>
</evidence>
<accession>A0A875S2D3</accession>
<dbReference type="KEGG" id="bnn:FOA43_001306"/>
<dbReference type="FunFam" id="3.90.280.10:FF:000004">
    <property type="entry name" value="Mitochondrial large ribosomal subunit YmL35"/>
    <property type="match status" value="1"/>
</dbReference>
<dbReference type="InterPro" id="IPR008914">
    <property type="entry name" value="PEBP"/>
</dbReference>
<comment type="function">
    <text evidence="3">Component of the mitochondrial ribosome (mitoribosome), a dedicated translation machinery responsible for the synthesis of mitochondrial genome-encoded proteins, including at least some of the essential transmembrane subunits of the mitochondrial respiratory chain. The mitoribosomes are attached to the mitochondrial inner membrane and translation products are cotranslationally integrated into the membrane.</text>
</comment>
<keyword evidence="7" id="KW-1185">Reference proteome</keyword>
<dbReference type="Pfam" id="PF01161">
    <property type="entry name" value="PBP"/>
    <property type="match status" value="1"/>
</dbReference>
<evidence type="ECO:0000256" key="1">
    <source>
        <dbReference type="ARBA" id="ARBA00004173"/>
    </source>
</evidence>
<dbReference type="GO" id="GO:0005739">
    <property type="term" value="C:mitochondrion"/>
    <property type="evidence" value="ECO:0007669"/>
    <property type="project" value="UniProtKB-SubCell"/>
</dbReference>
<dbReference type="Gene3D" id="3.90.280.10">
    <property type="entry name" value="PEBP-like"/>
    <property type="match status" value="1"/>
</dbReference>
<evidence type="ECO:0000256" key="3">
    <source>
        <dbReference type="ARBA" id="ARBA00037226"/>
    </source>
</evidence>
<dbReference type="GeneID" id="62194707"/>
<gene>
    <name evidence="6" type="ORF">FOA43_001306</name>
</gene>
<sequence length="348" mass="40439">MSLSKGIWSTFNRRSPSLALRNKKLQKALLSPNLPEGPFSLKKRSSKIRYISPTGMDEIYPLAYQFLEKQSADVYKKIENMEKKCNVEQSDELKRTLTKLQVEAEENNPEVVYNAMFGSNLVDRTQPVYRHYLEQKWKDYGRMLIMQRLESLAVIPDTLPTLEPQVEVKMKFPCNNVERWIEPGDILSSNVTSRPPMLEVIEFEECKRGLYTVLVVDPDSPDVENDSYSTTLHWGLKNVELSNQDGIIDARKLVKNPDCEFASYLAPTPEKNTGKHRFSVWIFRQKKEIDGFREPVGRERFDIRKFTADNELHAVGAHVWRSIWDRNVNNVRKMYGMGEGRVFAREKV</sequence>
<keyword evidence="2" id="KW-0496">Mitochondrion</keyword>
<dbReference type="PANTHER" id="PTHR11362">
    <property type="entry name" value="PHOSPHATIDYLETHANOLAMINE-BINDING PROTEIN"/>
    <property type="match status" value="1"/>
</dbReference>
<dbReference type="InterPro" id="IPR036610">
    <property type="entry name" value="PEBP-like_sf"/>
</dbReference>
<reference evidence="6" key="1">
    <citation type="submission" date="2020-10" db="EMBL/GenBank/DDBJ databases">
        <authorList>
            <person name="Roach M.J.R."/>
        </authorList>
    </citation>
    <scope>NUCLEOTIDE SEQUENCE</scope>
    <source>
        <strain evidence="6">CBS 1945</strain>
    </source>
</reference>
<dbReference type="SUPFAM" id="SSF49777">
    <property type="entry name" value="PEBP-like"/>
    <property type="match status" value="1"/>
</dbReference>
<dbReference type="AlphaFoldDB" id="A0A875S2D3"/>
<dbReference type="CDD" id="cd00866">
    <property type="entry name" value="PEBP_euk"/>
    <property type="match status" value="1"/>
</dbReference>
<dbReference type="PANTHER" id="PTHR11362:SF82">
    <property type="entry name" value="PHOSPHATIDYLETHANOLAMINE-BINDING PROTEIN 4"/>
    <property type="match status" value="1"/>
</dbReference>
<evidence type="ECO:0000256" key="4">
    <source>
        <dbReference type="ARBA" id="ARBA00038016"/>
    </source>
</evidence>
<protein>
    <recommendedName>
        <fullName evidence="5">Large ribosomal subunit protein mL38</fullName>
    </recommendedName>
</protein>
<dbReference type="RefSeq" id="XP_038777554.1">
    <property type="nucleotide sequence ID" value="XM_038921626.1"/>
</dbReference>
<evidence type="ECO:0000313" key="7">
    <source>
        <dbReference type="Proteomes" id="UP000662931"/>
    </source>
</evidence>
<evidence type="ECO:0000256" key="2">
    <source>
        <dbReference type="ARBA" id="ARBA00023128"/>
    </source>
</evidence>
<dbReference type="EMBL" id="CP064812">
    <property type="protein sequence ID" value="QPG73989.1"/>
    <property type="molecule type" value="Genomic_DNA"/>
</dbReference>
<comment type="subcellular location">
    <subcellularLocation>
        <location evidence="1">Mitochondrion</location>
    </subcellularLocation>
</comment>
<dbReference type="Gene3D" id="1.20.58.1180">
    <property type="match status" value="1"/>
</dbReference>
<evidence type="ECO:0000256" key="5">
    <source>
        <dbReference type="ARBA" id="ARBA00039444"/>
    </source>
</evidence>
<organism evidence="6 7">
    <name type="scientific">Eeniella nana</name>
    <name type="common">Yeast</name>
    <name type="synonym">Brettanomyces nanus</name>
    <dbReference type="NCBI Taxonomy" id="13502"/>
    <lineage>
        <taxon>Eukaryota</taxon>
        <taxon>Fungi</taxon>
        <taxon>Dikarya</taxon>
        <taxon>Ascomycota</taxon>
        <taxon>Saccharomycotina</taxon>
        <taxon>Pichiomycetes</taxon>
        <taxon>Pichiales</taxon>
        <taxon>Pichiaceae</taxon>
        <taxon>Brettanomyces</taxon>
    </lineage>
</organism>